<dbReference type="EMBL" id="CAJNOK010060078">
    <property type="protein sequence ID" value="CAF1634478.1"/>
    <property type="molecule type" value="Genomic_DNA"/>
</dbReference>
<dbReference type="InterPro" id="IPR001810">
    <property type="entry name" value="F-box_dom"/>
</dbReference>
<accession>A0A8S2G5M3</accession>
<feature type="non-terminal residue" evidence="2">
    <location>
        <position position="214"/>
    </location>
</feature>
<feature type="domain" description="F-box" evidence="1">
    <location>
        <begin position="49"/>
        <end position="108"/>
    </location>
</feature>
<name>A0A8S2G5M3_9BILA</name>
<dbReference type="EMBL" id="CAJOBA010086107">
    <property type="protein sequence ID" value="CAF4464088.1"/>
    <property type="molecule type" value="Genomic_DNA"/>
</dbReference>
<dbReference type="SUPFAM" id="SSF52047">
    <property type="entry name" value="RNI-like"/>
    <property type="match status" value="1"/>
</dbReference>
<evidence type="ECO:0000313" key="4">
    <source>
        <dbReference type="Proteomes" id="UP000677228"/>
    </source>
</evidence>
<sequence>IQIMTSIFSENNIKIAKLDDKHKLDETHSLITKKLKYDDNYTDNSTTTTTTIEQLPVEIWRDIFDYMSSCDIIQTFKNLNYRINYIISQIPMHINLSLNITIHIFQNLCRNIRSFNNLIRSLLLSNKDKGDAIHIFYLLLDIREFINLEKFILIHPKIDDLIDIIPKLINLENLSTLIIDSNELSENITQLILKLKSLKILQIFTIDKKNYIFL</sequence>
<dbReference type="Proteomes" id="UP000677228">
    <property type="component" value="Unassembled WGS sequence"/>
</dbReference>
<dbReference type="AlphaFoldDB" id="A0A8S2G5M3"/>
<evidence type="ECO:0000313" key="3">
    <source>
        <dbReference type="EMBL" id="CAF4464088.1"/>
    </source>
</evidence>
<evidence type="ECO:0000313" key="2">
    <source>
        <dbReference type="EMBL" id="CAF1634478.1"/>
    </source>
</evidence>
<gene>
    <name evidence="2" type="ORF">OVA965_LOCUS43928</name>
    <name evidence="3" type="ORF">TMI583_LOCUS46395</name>
</gene>
<feature type="non-terminal residue" evidence="2">
    <location>
        <position position="1"/>
    </location>
</feature>
<dbReference type="Proteomes" id="UP000682733">
    <property type="component" value="Unassembled WGS sequence"/>
</dbReference>
<organism evidence="2 4">
    <name type="scientific">Didymodactylos carnosus</name>
    <dbReference type="NCBI Taxonomy" id="1234261"/>
    <lineage>
        <taxon>Eukaryota</taxon>
        <taxon>Metazoa</taxon>
        <taxon>Spiralia</taxon>
        <taxon>Gnathifera</taxon>
        <taxon>Rotifera</taxon>
        <taxon>Eurotatoria</taxon>
        <taxon>Bdelloidea</taxon>
        <taxon>Philodinida</taxon>
        <taxon>Philodinidae</taxon>
        <taxon>Didymodactylos</taxon>
    </lineage>
</organism>
<dbReference type="Pfam" id="PF00646">
    <property type="entry name" value="F-box"/>
    <property type="match status" value="1"/>
</dbReference>
<proteinExistence type="predicted"/>
<comment type="caution">
    <text evidence="2">The sequence shown here is derived from an EMBL/GenBank/DDBJ whole genome shotgun (WGS) entry which is preliminary data.</text>
</comment>
<evidence type="ECO:0000259" key="1">
    <source>
        <dbReference type="PROSITE" id="PS50181"/>
    </source>
</evidence>
<dbReference type="PROSITE" id="PS50181">
    <property type="entry name" value="FBOX"/>
    <property type="match status" value="1"/>
</dbReference>
<protein>
    <recommendedName>
        <fullName evidence="1">F-box domain-containing protein</fullName>
    </recommendedName>
</protein>
<reference evidence="2" key="1">
    <citation type="submission" date="2021-02" db="EMBL/GenBank/DDBJ databases">
        <authorList>
            <person name="Nowell W R."/>
        </authorList>
    </citation>
    <scope>NUCLEOTIDE SEQUENCE</scope>
</reference>